<dbReference type="SUPFAM" id="SSF50475">
    <property type="entry name" value="FMN-binding split barrel"/>
    <property type="match status" value="1"/>
</dbReference>
<feature type="domain" description="Flavin reductase like" evidence="2">
    <location>
        <begin position="23"/>
        <end position="169"/>
    </location>
</feature>
<dbReference type="InterPro" id="IPR012349">
    <property type="entry name" value="Split_barrel_FMN-bd"/>
</dbReference>
<dbReference type="Proteomes" id="UP000261080">
    <property type="component" value="Unassembled WGS sequence"/>
</dbReference>
<dbReference type="Pfam" id="PF01613">
    <property type="entry name" value="Flavin_Reduct"/>
    <property type="match status" value="1"/>
</dbReference>
<evidence type="ECO:0000313" key="4">
    <source>
        <dbReference type="Proteomes" id="UP000261080"/>
    </source>
</evidence>
<dbReference type="InterPro" id="IPR002563">
    <property type="entry name" value="Flavin_Rdtase-like_dom"/>
</dbReference>
<dbReference type="GO" id="GO:0010181">
    <property type="term" value="F:FMN binding"/>
    <property type="evidence" value="ECO:0007669"/>
    <property type="project" value="InterPro"/>
</dbReference>
<dbReference type="RefSeq" id="WP_117493434.1">
    <property type="nucleotide sequence ID" value="NZ_CALBAT010000021.1"/>
</dbReference>
<dbReference type="GO" id="GO:0016646">
    <property type="term" value="F:oxidoreductase activity, acting on the CH-NH group of donors, NAD or NADP as acceptor"/>
    <property type="evidence" value="ECO:0007669"/>
    <property type="project" value="UniProtKB-ARBA"/>
</dbReference>
<dbReference type="EMBL" id="QVLX01000002">
    <property type="protein sequence ID" value="RGE89072.1"/>
    <property type="molecule type" value="Genomic_DNA"/>
</dbReference>
<dbReference type="OrthoDB" id="9791490at2"/>
<evidence type="ECO:0000313" key="3">
    <source>
        <dbReference type="EMBL" id="RGE89072.1"/>
    </source>
</evidence>
<organism evidence="3 4">
    <name type="scientific">Sellimonas intestinalis</name>
    <dbReference type="NCBI Taxonomy" id="1653434"/>
    <lineage>
        <taxon>Bacteria</taxon>
        <taxon>Bacillati</taxon>
        <taxon>Bacillota</taxon>
        <taxon>Clostridia</taxon>
        <taxon>Lachnospirales</taxon>
        <taxon>Lachnospiraceae</taxon>
        <taxon>Sellimonas</taxon>
    </lineage>
</organism>
<dbReference type="AlphaFoldDB" id="A0A3E3K4W2"/>
<proteinExistence type="inferred from homology"/>
<dbReference type="PANTHER" id="PTHR43567:SF5">
    <property type="entry name" value="HYPOTHETICAL CYTOSOLIC PROTEIN"/>
    <property type="match status" value="1"/>
</dbReference>
<evidence type="ECO:0000256" key="1">
    <source>
        <dbReference type="ARBA" id="ARBA00038054"/>
    </source>
</evidence>
<name>A0A3E3K4W2_9FIRM</name>
<evidence type="ECO:0000259" key="2">
    <source>
        <dbReference type="Pfam" id="PF01613"/>
    </source>
</evidence>
<sequence>MGWREIKPEEWKVNPFTAIGKEWMLITAGEKENCNTMTASWGGMGVIWGKPSVTVYIRQSRYTKEFVDRGECFSITFFDEKYRNALNLCGTVSGRDRDKISEAGLTPCNVEQTAAFEEAKVIVLCKRQFHQVMSPEGFDVKENDSKWYADRDYHTMYIGSIEKILVKEEETWDV</sequence>
<dbReference type="PANTHER" id="PTHR43567">
    <property type="entry name" value="FLAVOREDOXIN-RELATED-RELATED"/>
    <property type="match status" value="1"/>
</dbReference>
<reference evidence="3 4" key="1">
    <citation type="submission" date="2018-08" db="EMBL/GenBank/DDBJ databases">
        <title>A genome reference for cultivated species of the human gut microbiota.</title>
        <authorList>
            <person name="Zou Y."/>
            <person name="Xue W."/>
            <person name="Luo G."/>
        </authorList>
    </citation>
    <scope>NUCLEOTIDE SEQUENCE [LARGE SCALE GENOMIC DNA]</scope>
    <source>
        <strain evidence="3 4">AF37-2AT</strain>
    </source>
</reference>
<accession>A0A3E3K4W2</accession>
<dbReference type="InterPro" id="IPR052174">
    <property type="entry name" value="Flavoredoxin"/>
</dbReference>
<comment type="similarity">
    <text evidence="1">Belongs to the flavoredoxin family.</text>
</comment>
<comment type="caution">
    <text evidence="3">The sequence shown here is derived from an EMBL/GenBank/DDBJ whole genome shotgun (WGS) entry which is preliminary data.</text>
</comment>
<keyword evidence="4" id="KW-1185">Reference proteome</keyword>
<dbReference type="Gene3D" id="2.30.110.10">
    <property type="entry name" value="Electron Transport, Fmn-binding Protein, Chain A"/>
    <property type="match status" value="1"/>
</dbReference>
<protein>
    <submittedName>
        <fullName evidence="3">Flavin reductase family protein</fullName>
    </submittedName>
</protein>
<gene>
    <name evidence="3" type="ORF">DW016_05800</name>
</gene>